<dbReference type="HAMAP" id="MF_00336">
    <property type="entry name" value="BioD"/>
    <property type="match status" value="1"/>
</dbReference>
<dbReference type="Proteomes" id="UP000247980">
    <property type="component" value="Unassembled WGS sequence"/>
</dbReference>
<dbReference type="PANTHER" id="PTHR43210:SF5">
    <property type="entry name" value="DETHIOBIOTIN SYNTHETASE"/>
    <property type="match status" value="1"/>
</dbReference>
<comment type="similarity">
    <text evidence="1">Belongs to the dethiobiotin synthetase family.</text>
</comment>
<keyword evidence="1" id="KW-0067">ATP-binding</keyword>
<dbReference type="NCBIfam" id="TIGR00347">
    <property type="entry name" value="bioD"/>
    <property type="match status" value="1"/>
</dbReference>
<dbReference type="UniPathway" id="UPA00078">
    <property type="reaction ID" value="UER00161"/>
</dbReference>
<name>A0A2V5IVI0_9MICC</name>
<dbReference type="GO" id="GO:0009102">
    <property type="term" value="P:biotin biosynthetic process"/>
    <property type="evidence" value="ECO:0007669"/>
    <property type="project" value="UniProtKB-UniRule"/>
</dbReference>
<gene>
    <name evidence="1" type="primary">bioD</name>
    <name evidence="2" type="ORF">CVS30_11960</name>
</gene>
<feature type="binding site" evidence="1">
    <location>
        <position position="112"/>
    </location>
    <ligand>
        <name>Mg(2+)</name>
        <dbReference type="ChEBI" id="CHEBI:18420"/>
    </ligand>
</feature>
<reference evidence="2 3" key="1">
    <citation type="submission" date="2018-05" db="EMBL/GenBank/DDBJ databases">
        <title>Genetic diversity of glacier-inhabiting Cryobacterium bacteria in China and description of Cryobacterium mengkeensis sp. nov. and Arthrobacter glacialis sp. nov.</title>
        <authorList>
            <person name="Liu Q."/>
            <person name="Xin Y.-H."/>
        </authorList>
    </citation>
    <scope>NUCLEOTIDE SEQUENCE [LARGE SCALE GENOMIC DNA]</scope>
    <source>
        <strain evidence="2 3">B7</strain>
    </source>
</reference>
<keyword evidence="1" id="KW-0460">Magnesium</keyword>
<keyword evidence="1" id="KW-0479">Metal-binding</keyword>
<dbReference type="Gene3D" id="3.40.50.300">
    <property type="entry name" value="P-loop containing nucleotide triphosphate hydrolases"/>
    <property type="match status" value="1"/>
</dbReference>
<keyword evidence="1" id="KW-0963">Cytoplasm</keyword>
<keyword evidence="1" id="KW-0436">Ligase</keyword>
<dbReference type="AlphaFoldDB" id="A0A2V5IVI0"/>
<dbReference type="PIRSF" id="PIRSF006755">
    <property type="entry name" value="DTB_synth"/>
    <property type="match status" value="1"/>
</dbReference>
<sequence length="246" mass="25139">MRLPAVVLVTGTDTDVGKTLTTAALAAALQADGASVAVYKPVQTGVAAGDGGDMGEVRRLAGTRDCLEGARLALPMAPVAAAFRESTTLPALAVHVATVQSLAAGHDHVLVEGAGGLLVELDHDGNTIADLALALPDSAVVVVCRSGLGTLNHTLLTLEALGARGLNAAGLVIGAWPHEPGAVELDNEEFLSRLAVPLLGCLPEQASLLPGQHFLASAPEWLGIWATLRGNEERPAGLGRTTKRNI</sequence>
<comment type="cofactor">
    <cofactor evidence="1">
        <name>Mg(2+)</name>
        <dbReference type="ChEBI" id="CHEBI:18420"/>
    </cofactor>
</comment>
<comment type="caution">
    <text evidence="1">Lacks conserved residue(s) required for the propagation of feature annotation.</text>
</comment>
<dbReference type="EMBL" id="QJVC01000012">
    <property type="protein sequence ID" value="PYI38143.1"/>
    <property type="molecule type" value="Genomic_DNA"/>
</dbReference>
<dbReference type="PANTHER" id="PTHR43210">
    <property type="entry name" value="DETHIOBIOTIN SYNTHETASE"/>
    <property type="match status" value="1"/>
</dbReference>
<feature type="binding site" evidence="1">
    <location>
        <position position="53"/>
    </location>
    <ligand>
        <name>ATP</name>
        <dbReference type="ChEBI" id="CHEBI:30616"/>
    </ligand>
</feature>
<comment type="subcellular location">
    <subcellularLocation>
        <location evidence="1">Cytoplasm</location>
    </subcellularLocation>
</comment>
<feature type="binding site" evidence="1">
    <location>
        <position position="19"/>
    </location>
    <ligand>
        <name>Mg(2+)</name>
        <dbReference type="ChEBI" id="CHEBI:18420"/>
    </ligand>
</feature>
<feature type="binding site" evidence="1">
    <location>
        <begin position="112"/>
        <end position="115"/>
    </location>
    <ligand>
        <name>ATP</name>
        <dbReference type="ChEBI" id="CHEBI:30616"/>
    </ligand>
</feature>
<dbReference type="Pfam" id="PF13500">
    <property type="entry name" value="AAA_26"/>
    <property type="match status" value="1"/>
</dbReference>
<comment type="caution">
    <text evidence="2">The sequence shown here is derived from an EMBL/GenBank/DDBJ whole genome shotgun (WGS) entry which is preliminary data.</text>
</comment>
<evidence type="ECO:0000313" key="2">
    <source>
        <dbReference type="EMBL" id="PYI38143.1"/>
    </source>
</evidence>
<dbReference type="OrthoDB" id="9802610at2"/>
<dbReference type="InterPro" id="IPR027417">
    <property type="entry name" value="P-loop_NTPase"/>
</dbReference>
<accession>A0A2V5IVI0</accession>
<protein>
    <recommendedName>
        <fullName evidence="1">ATP-dependent dethiobiotin synthetase BioD</fullName>
        <ecNumber evidence="1">6.3.3.3</ecNumber>
    </recommendedName>
    <alternativeName>
        <fullName evidence="1">DTB synthetase</fullName>
        <shortName evidence="1">DTBS</shortName>
    </alternativeName>
    <alternativeName>
        <fullName evidence="1">Dethiobiotin synthase</fullName>
    </alternativeName>
</protein>
<dbReference type="GO" id="GO:0004141">
    <property type="term" value="F:dethiobiotin synthase activity"/>
    <property type="evidence" value="ECO:0007669"/>
    <property type="project" value="UniProtKB-UniRule"/>
</dbReference>
<dbReference type="CDD" id="cd03109">
    <property type="entry name" value="DTBS"/>
    <property type="match status" value="1"/>
</dbReference>
<dbReference type="GO" id="GO:0000287">
    <property type="term" value="F:magnesium ion binding"/>
    <property type="evidence" value="ECO:0007669"/>
    <property type="project" value="UniProtKB-UniRule"/>
</dbReference>
<evidence type="ECO:0000256" key="1">
    <source>
        <dbReference type="HAMAP-Rule" id="MF_00336"/>
    </source>
</evidence>
<dbReference type="GO" id="GO:0005829">
    <property type="term" value="C:cytosol"/>
    <property type="evidence" value="ECO:0007669"/>
    <property type="project" value="TreeGrafter"/>
</dbReference>
<feature type="binding site" evidence="1">
    <location>
        <position position="204"/>
    </location>
    <ligand>
        <name>ATP</name>
        <dbReference type="ChEBI" id="CHEBI:30616"/>
    </ligand>
</feature>
<comment type="subunit">
    <text evidence="1">Homodimer.</text>
</comment>
<keyword evidence="3" id="KW-1185">Reference proteome</keyword>
<feature type="binding site" evidence="1">
    <location>
        <position position="53"/>
    </location>
    <ligand>
        <name>Mg(2+)</name>
        <dbReference type="ChEBI" id="CHEBI:18420"/>
    </ligand>
</feature>
<dbReference type="EC" id="6.3.3.3" evidence="1"/>
<dbReference type="SUPFAM" id="SSF52540">
    <property type="entry name" value="P-loop containing nucleoside triphosphate hydrolases"/>
    <property type="match status" value="1"/>
</dbReference>
<keyword evidence="1" id="KW-0547">Nucleotide-binding</keyword>
<feature type="binding site" evidence="1">
    <location>
        <position position="44"/>
    </location>
    <ligand>
        <name>substrate</name>
    </ligand>
</feature>
<keyword evidence="1" id="KW-0093">Biotin biosynthesis</keyword>
<comment type="pathway">
    <text evidence="1">Cofactor biosynthesis; biotin biosynthesis; biotin from 7,8-diaminononanoate: step 1/2.</text>
</comment>
<evidence type="ECO:0000313" key="3">
    <source>
        <dbReference type="Proteomes" id="UP000247980"/>
    </source>
</evidence>
<organism evidence="2 3">
    <name type="scientific">Arthrobacter psychrolactophilus</name>
    <dbReference type="NCBI Taxonomy" id="92442"/>
    <lineage>
        <taxon>Bacteria</taxon>
        <taxon>Bacillati</taxon>
        <taxon>Actinomycetota</taxon>
        <taxon>Actinomycetes</taxon>
        <taxon>Micrococcales</taxon>
        <taxon>Micrococcaceae</taxon>
        <taxon>Arthrobacter</taxon>
    </lineage>
</organism>
<feature type="binding site" evidence="1">
    <location>
        <begin position="15"/>
        <end position="20"/>
    </location>
    <ligand>
        <name>ATP</name>
        <dbReference type="ChEBI" id="CHEBI:30616"/>
    </ligand>
</feature>
<proteinExistence type="inferred from homology"/>
<feature type="active site" evidence="1">
    <location>
        <position position="40"/>
    </location>
</feature>
<comment type="catalytic activity">
    <reaction evidence="1">
        <text>(7R,8S)-7,8-diammoniononanoate + CO2 + ATP = (4R,5S)-dethiobiotin + ADP + phosphate + 3 H(+)</text>
        <dbReference type="Rhea" id="RHEA:15805"/>
        <dbReference type="ChEBI" id="CHEBI:15378"/>
        <dbReference type="ChEBI" id="CHEBI:16526"/>
        <dbReference type="ChEBI" id="CHEBI:30616"/>
        <dbReference type="ChEBI" id="CHEBI:43474"/>
        <dbReference type="ChEBI" id="CHEBI:149469"/>
        <dbReference type="ChEBI" id="CHEBI:149473"/>
        <dbReference type="ChEBI" id="CHEBI:456216"/>
        <dbReference type="EC" id="6.3.3.3"/>
    </reaction>
</comment>
<comment type="function">
    <text evidence="1">Catalyzes a mechanistically unusual reaction, the ATP-dependent insertion of CO2 between the N7 and N8 nitrogen atoms of 7,8-diaminopelargonic acid (DAPA, also called 7,8-diammoniononanoate) to form a ureido ring.</text>
</comment>
<dbReference type="InterPro" id="IPR004472">
    <property type="entry name" value="DTB_synth_BioD"/>
</dbReference>
<dbReference type="GO" id="GO:0005524">
    <property type="term" value="F:ATP binding"/>
    <property type="evidence" value="ECO:0007669"/>
    <property type="project" value="UniProtKB-UniRule"/>
</dbReference>